<dbReference type="EMBL" id="JACHHE010000001">
    <property type="protein sequence ID" value="MBB5179009.1"/>
    <property type="molecule type" value="Genomic_DNA"/>
</dbReference>
<evidence type="ECO:0000313" key="4">
    <source>
        <dbReference type="EMBL" id="MBB5179009.1"/>
    </source>
</evidence>
<keyword evidence="1" id="KW-0472">Membrane</keyword>
<dbReference type="Proteomes" id="UP000525923">
    <property type="component" value="Unassembled WGS sequence"/>
</dbReference>
<dbReference type="RefSeq" id="WP_135500239.1">
    <property type="nucleotide sequence ID" value="NZ_JACHHE010000001.1"/>
</dbReference>
<dbReference type="InterPro" id="IPR035940">
    <property type="entry name" value="CAP_sf"/>
</dbReference>
<keyword evidence="1" id="KW-1133">Transmembrane helix</keyword>
<gene>
    <name evidence="4" type="ORF">HNQ44_000431</name>
</gene>
<dbReference type="AlphaFoldDB" id="A0A7W8CQH7"/>
<reference evidence="4 5" key="1">
    <citation type="submission" date="2020-08" db="EMBL/GenBank/DDBJ databases">
        <title>Genomic Encyclopedia of Type Strains, Phase IV (KMG-IV): sequencing the most valuable type-strain genomes for metagenomic binning, comparative biology and taxonomic classification.</title>
        <authorList>
            <person name="Goeker M."/>
        </authorList>
    </citation>
    <scope>NUCLEOTIDE SEQUENCE [LARGE SCALE GENOMIC DNA]</scope>
    <source>
        <strain evidence="4 5">DSM 15895</strain>
    </source>
</reference>
<dbReference type="PANTHER" id="PTHR31157">
    <property type="entry name" value="SCP DOMAIN-CONTAINING PROTEIN"/>
    <property type="match status" value="1"/>
</dbReference>
<name>A0A7W8CQH7_9BACL</name>
<organism evidence="4 5">
    <name type="scientific">Planococcus koreensis</name>
    <dbReference type="NCBI Taxonomy" id="112331"/>
    <lineage>
        <taxon>Bacteria</taxon>
        <taxon>Bacillati</taxon>
        <taxon>Bacillota</taxon>
        <taxon>Bacilli</taxon>
        <taxon>Bacillales</taxon>
        <taxon>Caryophanaceae</taxon>
        <taxon>Planococcus</taxon>
    </lineage>
</organism>
<evidence type="ECO:0000259" key="3">
    <source>
        <dbReference type="Pfam" id="PF14504"/>
    </source>
</evidence>
<proteinExistence type="predicted"/>
<dbReference type="InterPro" id="IPR029410">
    <property type="entry name" value="CAP_assoc"/>
</dbReference>
<dbReference type="Gene3D" id="3.40.33.10">
    <property type="entry name" value="CAP"/>
    <property type="match status" value="1"/>
</dbReference>
<protein>
    <submittedName>
        <fullName evidence="4">Uncharacterized protein YkwD</fullName>
    </submittedName>
</protein>
<dbReference type="Pfam" id="PF14504">
    <property type="entry name" value="CAP_assoc_N"/>
    <property type="match status" value="1"/>
</dbReference>
<dbReference type="Pfam" id="PF00188">
    <property type="entry name" value="CAP"/>
    <property type="match status" value="1"/>
</dbReference>
<keyword evidence="5" id="KW-1185">Reference proteome</keyword>
<accession>A0A7W8CQH7</accession>
<feature type="domain" description="SCP" evidence="2">
    <location>
        <begin position="234"/>
        <end position="335"/>
    </location>
</feature>
<comment type="caution">
    <text evidence="4">The sequence shown here is derived from an EMBL/GenBank/DDBJ whole genome shotgun (WGS) entry which is preliminary data.</text>
</comment>
<dbReference type="CDD" id="cd05379">
    <property type="entry name" value="CAP_bacterial"/>
    <property type="match status" value="1"/>
</dbReference>
<dbReference type="OrthoDB" id="9783944at2"/>
<dbReference type="InterPro" id="IPR014044">
    <property type="entry name" value="CAP_dom"/>
</dbReference>
<evidence type="ECO:0000256" key="1">
    <source>
        <dbReference type="SAM" id="Phobius"/>
    </source>
</evidence>
<keyword evidence="1" id="KW-0812">Transmembrane</keyword>
<dbReference type="SUPFAM" id="SSF55797">
    <property type="entry name" value="PR-1-like"/>
    <property type="match status" value="1"/>
</dbReference>
<dbReference type="PANTHER" id="PTHR31157:SF26">
    <property type="entry name" value="SCP-LIKE EXTRACELLULAR PROTEIN"/>
    <property type="match status" value="1"/>
</dbReference>
<evidence type="ECO:0000259" key="2">
    <source>
        <dbReference type="Pfam" id="PF00188"/>
    </source>
</evidence>
<evidence type="ECO:0000313" key="5">
    <source>
        <dbReference type="Proteomes" id="UP000525923"/>
    </source>
</evidence>
<feature type="transmembrane region" description="Helical" evidence="1">
    <location>
        <begin position="5"/>
        <end position="21"/>
    </location>
</feature>
<feature type="domain" description="CAP-associated" evidence="3">
    <location>
        <begin position="63"/>
        <end position="202"/>
    </location>
</feature>
<sequence>MKDLVRIMIFLSVILIVFFYFDSSIEENDLLEAPVPQDPLPADDLVENPLELERPSKGLSTYIGLPAEEWLADYGDPSRKEPSAFGYEWWVYNQSYSSYLMVGVKEGEIVQVYAAGKAAQVEPYTIGQTLDDLYRFTIVENEISVKYDDSIFTFNLGPEDLDRRLLIRFEKIYAQLYIDEEDRILEAVRFMDAETLVRHQPYDMMFTGDLLPVIKPSSTQQQSIDAANARQIIDMTNVYRIHHELVPLDENMAANELAQTHSENTAKKSFSSGQEVELESLNVRLKNAGIGFEEAAENTAFQYFDAAEAVHGWINSPDHRKALLSDRFDEIGVGAFGKYYTQIMLKPPEETAEAE</sequence>